<comment type="caution">
    <text evidence="1">The sequence shown here is derived from an EMBL/GenBank/DDBJ whole genome shotgun (WGS) entry which is preliminary data.</text>
</comment>
<accession>A0A8I1KLF7</accession>
<dbReference type="NCBIfam" id="NF047331">
    <property type="entry name" value="phage_HTJ"/>
    <property type="match status" value="1"/>
</dbReference>
<protein>
    <submittedName>
        <fullName evidence="1">Uncharacterized protein</fullName>
    </submittedName>
</protein>
<gene>
    <name evidence="1" type="ORF">JDN41_06760</name>
</gene>
<organism evidence="1 2">
    <name type="scientific">Rhodomicrobium udaipurense</name>
    <dbReference type="NCBI Taxonomy" id="1202716"/>
    <lineage>
        <taxon>Bacteria</taxon>
        <taxon>Pseudomonadati</taxon>
        <taxon>Pseudomonadota</taxon>
        <taxon>Alphaproteobacteria</taxon>
        <taxon>Hyphomicrobiales</taxon>
        <taxon>Hyphomicrobiaceae</taxon>
        <taxon>Rhodomicrobium</taxon>
    </lineage>
</organism>
<keyword evidence="2" id="KW-1185">Reference proteome</keyword>
<name>A0A8I1KLF7_9HYPH</name>
<sequence length="69" mass="7755">MAYQQADIDALKRAIATGGRKVRYESGGEVREVTYRSLDEMERSLAAMEREIAGASRPRSVLVSHDRSR</sequence>
<evidence type="ECO:0000313" key="1">
    <source>
        <dbReference type="EMBL" id="MBJ7543253.1"/>
    </source>
</evidence>
<reference evidence="1 2" key="1">
    <citation type="submission" date="2020-12" db="EMBL/GenBank/DDBJ databases">
        <title>Revised draft genomes of Rhodomicrobium vannielii ATCC 17100 and Rhodomicrobium udaipurense JA643.</title>
        <authorList>
            <person name="Conners E.M."/>
            <person name="Davenport E.J."/>
            <person name="Bose A."/>
        </authorList>
    </citation>
    <scope>NUCLEOTIDE SEQUENCE [LARGE SCALE GENOMIC DNA]</scope>
    <source>
        <strain evidence="1 2">JA643</strain>
    </source>
</reference>
<proteinExistence type="predicted"/>
<dbReference type="EMBL" id="JAEMUK010000012">
    <property type="protein sequence ID" value="MBJ7543253.1"/>
    <property type="molecule type" value="Genomic_DNA"/>
</dbReference>
<evidence type="ECO:0000313" key="2">
    <source>
        <dbReference type="Proteomes" id="UP000623250"/>
    </source>
</evidence>
<dbReference type="Proteomes" id="UP000623250">
    <property type="component" value="Unassembled WGS sequence"/>
</dbReference>
<dbReference type="RefSeq" id="WP_037239831.1">
    <property type="nucleotide sequence ID" value="NZ_JAEMUK010000012.1"/>
</dbReference>
<dbReference type="AlphaFoldDB" id="A0A8I1KLF7"/>